<evidence type="ECO:0000313" key="10">
    <source>
        <dbReference type="EMBL" id="PTE22439.1"/>
    </source>
</evidence>
<accession>A0A2T4JWY8</accession>
<dbReference type="RefSeq" id="WP_107663214.1">
    <property type="nucleotide sequence ID" value="NZ_PZKG01000022.1"/>
</dbReference>
<dbReference type="EC" id="2.7.13.3" evidence="2"/>
<dbReference type="InterPro" id="IPR004358">
    <property type="entry name" value="Sig_transdc_His_kin-like_C"/>
</dbReference>
<comment type="catalytic activity">
    <reaction evidence="1">
        <text>ATP + protein L-histidine = ADP + protein N-phospho-L-histidine.</text>
        <dbReference type="EC" id="2.7.13.3"/>
    </reaction>
</comment>
<dbReference type="Gene3D" id="3.40.50.2300">
    <property type="match status" value="1"/>
</dbReference>
<feature type="transmembrane region" description="Helical" evidence="7">
    <location>
        <begin position="133"/>
        <end position="154"/>
    </location>
</feature>
<protein>
    <recommendedName>
        <fullName evidence="2">histidine kinase</fullName>
        <ecNumber evidence="2">2.7.13.3</ecNumber>
    </recommendedName>
</protein>
<feature type="transmembrane region" description="Helical" evidence="7">
    <location>
        <begin position="79"/>
        <end position="101"/>
    </location>
</feature>
<dbReference type="Proteomes" id="UP000241010">
    <property type="component" value="Unassembled WGS sequence"/>
</dbReference>
<keyword evidence="5 10" id="KW-0418">Kinase</keyword>
<dbReference type="InterPro" id="IPR036890">
    <property type="entry name" value="HATPase_C_sf"/>
</dbReference>
<dbReference type="InterPro" id="IPR036097">
    <property type="entry name" value="HisK_dim/P_sf"/>
</dbReference>
<evidence type="ECO:0000256" key="3">
    <source>
        <dbReference type="ARBA" id="ARBA00022553"/>
    </source>
</evidence>
<evidence type="ECO:0000256" key="4">
    <source>
        <dbReference type="ARBA" id="ARBA00022679"/>
    </source>
</evidence>
<dbReference type="OrthoDB" id="9801651at2"/>
<dbReference type="InterPro" id="IPR011006">
    <property type="entry name" value="CheY-like_superfamily"/>
</dbReference>
<dbReference type="SUPFAM" id="SSF55874">
    <property type="entry name" value="ATPase domain of HSP90 chaperone/DNA topoisomerase II/histidine kinase"/>
    <property type="match status" value="1"/>
</dbReference>
<dbReference type="PRINTS" id="PR00344">
    <property type="entry name" value="BCTRLSENSOR"/>
</dbReference>
<keyword evidence="3 6" id="KW-0597">Phosphoprotein</keyword>
<evidence type="ECO:0000256" key="6">
    <source>
        <dbReference type="PROSITE-ProRule" id="PRU00169"/>
    </source>
</evidence>
<evidence type="ECO:0000256" key="7">
    <source>
        <dbReference type="SAM" id="Phobius"/>
    </source>
</evidence>
<dbReference type="EMBL" id="PZKG01000022">
    <property type="protein sequence ID" value="PTE22439.1"/>
    <property type="molecule type" value="Genomic_DNA"/>
</dbReference>
<dbReference type="SMART" id="SM00387">
    <property type="entry name" value="HATPase_c"/>
    <property type="match status" value="1"/>
</dbReference>
<dbReference type="CDD" id="cd17546">
    <property type="entry name" value="REC_hyHK_CKI1_RcsC-like"/>
    <property type="match status" value="1"/>
</dbReference>
<dbReference type="Pfam" id="PF00072">
    <property type="entry name" value="Response_reg"/>
    <property type="match status" value="1"/>
</dbReference>
<keyword evidence="7" id="KW-1133">Transmembrane helix</keyword>
<feature type="transmembrane region" description="Helical" evidence="7">
    <location>
        <begin position="30"/>
        <end position="58"/>
    </location>
</feature>
<comment type="caution">
    <text evidence="10">The sequence shown here is derived from an EMBL/GenBank/DDBJ whole genome shotgun (WGS) entry which is preliminary data.</text>
</comment>
<evidence type="ECO:0000259" key="9">
    <source>
        <dbReference type="PROSITE" id="PS50110"/>
    </source>
</evidence>
<name>A0A2T4JWY8_9RHOB</name>
<evidence type="ECO:0000256" key="5">
    <source>
        <dbReference type="ARBA" id="ARBA00022777"/>
    </source>
</evidence>
<evidence type="ECO:0000256" key="2">
    <source>
        <dbReference type="ARBA" id="ARBA00012438"/>
    </source>
</evidence>
<dbReference type="PROSITE" id="PS50110">
    <property type="entry name" value="RESPONSE_REGULATORY"/>
    <property type="match status" value="1"/>
</dbReference>
<dbReference type="InterPro" id="IPR001789">
    <property type="entry name" value="Sig_transdc_resp-reg_receiver"/>
</dbReference>
<dbReference type="InterPro" id="IPR003661">
    <property type="entry name" value="HisK_dim/P_dom"/>
</dbReference>
<dbReference type="Pfam" id="PF00512">
    <property type="entry name" value="HisKA"/>
    <property type="match status" value="1"/>
</dbReference>
<dbReference type="Gene3D" id="1.10.287.130">
    <property type="match status" value="1"/>
</dbReference>
<keyword evidence="7" id="KW-0812">Transmembrane</keyword>
<dbReference type="AlphaFoldDB" id="A0A2T4JWY8"/>
<proteinExistence type="predicted"/>
<evidence type="ECO:0000256" key="1">
    <source>
        <dbReference type="ARBA" id="ARBA00000085"/>
    </source>
</evidence>
<dbReference type="GO" id="GO:0000155">
    <property type="term" value="F:phosphorelay sensor kinase activity"/>
    <property type="evidence" value="ECO:0007669"/>
    <property type="project" value="InterPro"/>
</dbReference>
<keyword evidence="4" id="KW-0808">Transferase</keyword>
<dbReference type="SMART" id="SM00388">
    <property type="entry name" value="HisKA"/>
    <property type="match status" value="1"/>
</dbReference>
<feature type="modified residue" description="4-aspartylphosphate" evidence="6">
    <location>
        <position position="505"/>
    </location>
</feature>
<dbReference type="CDD" id="cd00082">
    <property type="entry name" value="HisKA"/>
    <property type="match status" value="1"/>
</dbReference>
<dbReference type="PANTHER" id="PTHR43047:SF64">
    <property type="entry name" value="HISTIDINE KINASE CONTAINING CHEY-HOMOLOGOUS RECEIVER DOMAIN AND PAS DOMAIN-RELATED"/>
    <property type="match status" value="1"/>
</dbReference>
<dbReference type="InterPro" id="IPR005467">
    <property type="entry name" value="His_kinase_dom"/>
</dbReference>
<dbReference type="InterPro" id="IPR003594">
    <property type="entry name" value="HATPase_dom"/>
</dbReference>
<keyword evidence="7" id="KW-0472">Membrane</keyword>
<feature type="transmembrane region" description="Helical" evidence="7">
    <location>
        <begin position="160"/>
        <end position="183"/>
    </location>
</feature>
<feature type="domain" description="Histidine kinase" evidence="8">
    <location>
        <begin position="210"/>
        <end position="431"/>
    </location>
</feature>
<dbReference type="Pfam" id="PF02518">
    <property type="entry name" value="HATPase_c"/>
    <property type="match status" value="1"/>
</dbReference>
<dbReference type="SUPFAM" id="SSF47384">
    <property type="entry name" value="Homodimeric domain of signal transducing histidine kinase"/>
    <property type="match status" value="1"/>
</dbReference>
<reference evidence="10 11" key="1">
    <citation type="submission" date="2018-03" db="EMBL/GenBank/DDBJ databases">
        <title>Cereibacter changlensis.</title>
        <authorList>
            <person name="Meyer T.E."/>
            <person name="Miller S."/>
            <person name="Lodha T."/>
            <person name="Gandham S."/>
            <person name="Chintalapati S."/>
            <person name="Chintalapati V.R."/>
        </authorList>
    </citation>
    <scope>NUCLEOTIDE SEQUENCE [LARGE SCALE GENOMIC DNA]</scope>
    <source>
        <strain evidence="10 11">JA139</strain>
    </source>
</reference>
<dbReference type="PROSITE" id="PS50109">
    <property type="entry name" value="HIS_KIN"/>
    <property type="match status" value="1"/>
</dbReference>
<organism evidence="10 11">
    <name type="scientific">Cereibacter changlensis JA139</name>
    <dbReference type="NCBI Taxonomy" id="1188249"/>
    <lineage>
        <taxon>Bacteria</taxon>
        <taxon>Pseudomonadati</taxon>
        <taxon>Pseudomonadota</taxon>
        <taxon>Alphaproteobacteria</taxon>
        <taxon>Rhodobacterales</taxon>
        <taxon>Paracoccaceae</taxon>
        <taxon>Cereibacter</taxon>
    </lineage>
</organism>
<dbReference type="SMART" id="SM00448">
    <property type="entry name" value="REC"/>
    <property type="match status" value="1"/>
</dbReference>
<evidence type="ECO:0000313" key="11">
    <source>
        <dbReference type="Proteomes" id="UP000241010"/>
    </source>
</evidence>
<keyword evidence="11" id="KW-1185">Reference proteome</keyword>
<dbReference type="Gene3D" id="3.30.565.10">
    <property type="entry name" value="Histidine kinase-like ATPase, C-terminal domain"/>
    <property type="match status" value="1"/>
</dbReference>
<dbReference type="SUPFAM" id="SSF52172">
    <property type="entry name" value="CheY-like"/>
    <property type="match status" value="1"/>
</dbReference>
<sequence>MITSPHDPAALRDELVRQSDLLRRERPVRLVAMTLANAIAATLLPPSLILPCLLAVILGEIGQFLLDREPSRLVEPARYRLYLLMAFLLETGFVMPPAILWHLDDPFMKAFAVGLATCLMLHVATVRSIHLPMGLTGIAAVALPGLASNTLYWLPRGEFTGFLVSTLCALVAIGYTLGAIVVSNRLHRESAERGLAAQSASAAKDRFLAQMSHELRTPLNAILGMGHAELRRARDPASRDHLSVLITAAQGLSVILDDILDMSAVQKGLLPIRPVAVSPRDEILATAELFRPIIEEAGVALLLDLAPDLPARSRLDPQRLRQCLSNLLSNALKHTTSGSIRITARTEPRAGGRPLLRIEVSDTGPGIDAGRQEAIFEPVLRDPDATAPAGNGLGLSISRALARRMGGDLWAMRLTPGESGAHFILTLEQEILADPPAPPPARQPQRPEETELAGRRVLVVDDIATNRLVAKAYLQLFGIAAAEAGSGPEALAMVRGGGFDLMLLDMNMPGMDGVETFHALRSLPGPEARLPVVAMTADAMEDQRSAYLAEGIDGYVAKPVTPERIAAELRRVLAG</sequence>
<evidence type="ECO:0000259" key="8">
    <source>
        <dbReference type="PROSITE" id="PS50109"/>
    </source>
</evidence>
<gene>
    <name evidence="10" type="ORF">C5F48_07120</name>
</gene>
<dbReference type="PANTHER" id="PTHR43047">
    <property type="entry name" value="TWO-COMPONENT HISTIDINE PROTEIN KINASE"/>
    <property type="match status" value="1"/>
</dbReference>
<feature type="domain" description="Response regulatory" evidence="9">
    <location>
        <begin position="456"/>
        <end position="573"/>
    </location>
</feature>